<organism evidence="11">
    <name type="scientific">Cyprideis torosa</name>
    <dbReference type="NCBI Taxonomy" id="163714"/>
    <lineage>
        <taxon>Eukaryota</taxon>
        <taxon>Metazoa</taxon>
        <taxon>Ecdysozoa</taxon>
        <taxon>Arthropoda</taxon>
        <taxon>Crustacea</taxon>
        <taxon>Oligostraca</taxon>
        <taxon>Ostracoda</taxon>
        <taxon>Podocopa</taxon>
        <taxon>Podocopida</taxon>
        <taxon>Cytherocopina</taxon>
        <taxon>Cytheroidea</taxon>
        <taxon>Cytherideidae</taxon>
        <taxon>Cyprideis</taxon>
    </lineage>
</organism>
<proteinExistence type="inferred from homology"/>
<dbReference type="EMBL" id="OB660070">
    <property type="protein sequence ID" value="CAD7222534.1"/>
    <property type="molecule type" value="Genomic_DNA"/>
</dbReference>
<comment type="subcellular location">
    <subcellularLocation>
        <location evidence="1">Membrane</location>
        <topology evidence="1">Multi-pass membrane protein</topology>
    </subcellularLocation>
</comment>
<dbReference type="OrthoDB" id="10259681at2759"/>
<keyword evidence="8 10" id="KW-0472">Membrane</keyword>
<evidence type="ECO:0000256" key="6">
    <source>
        <dbReference type="ARBA" id="ARBA00022989"/>
    </source>
</evidence>
<comment type="catalytic activity">
    <reaction evidence="10">
        <text>a very-long-chain acyl-CoA + malonyl-CoA + H(+) = a very-long-chain 3-oxoacyl-CoA + CO2 + CoA</text>
        <dbReference type="Rhea" id="RHEA:32727"/>
        <dbReference type="ChEBI" id="CHEBI:15378"/>
        <dbReference type="ChEBI" id="CHEBI:16526"/>
        <dbReference type="ChEBI" id="CHEBI:57287"/>
        <dbReference type="ChEBI" id="CHEBI:57384"/>
        <dbReference type="ChEBI" id="CHEBI:90725"/>
        <dbReference type="ChEBI" id="CHEBI:90736"/>
        <dbReference type="EC" id="2.3.1.199"/>
    </reaction>
</comment>
<evidence type="ECO:0000256" key="1">
    <source>
        <dbReference type="ARBA" id="ARBA00004141"/>
    </source>
</evidence>
<dbReference type="GO" id="GO:0005789">
    <property type="term" value="C:endoplasmic reticulum membrane"/>
    <property type="evidence" value="ECO:0007669"/>
    <property type="project" value="TreeGrafter"/>
</dbReference>
<evidence type="ECO:0000256" key="7">
    <source>
        <dbReference type="ARBA" id="ARBA00023098"/>
    </source>
</evidence>
<reference evidence="11" key="1">
    <citation type="submission" date="2020-11" db="EMBL/GenBank/DDBJ databases">
        <authorList>
            <person name="Tran Van P."/>
        </authorList>
    </citation>
    <scope>NUCLEOTIDE SEQUENCE</scope>
</reference>
<dbReference type="GO" id="GO:0042761">
    <property type="term" value="P:very long-chain fatty acid biosynthetic process"/>
    <property type="evidence" value="ECO:0007669"/>
    <property type="project" value="TreeGrafter"/>
</dbReference>
<keyword evidence="5 10" id="KW-0276">Fatty acid metabolism</keyword>
<evidence type="ECO:0000256" key="8">
    <source>
        <dbReference type="ARBA" id="ARBA00023136"/>
    </source>
</evidence>
<dbReference type="Pfam" id="PF01151">
    <property type="entry name" value="ELO"/>
    <property type="match status" value="1"/>
</dbReference>
<dbReference type="GO" id="GO:0030148">
    <property type="term" value="P:sphingolipid biosynthetic process"/>
    <property type="evidence" value="ECO:0007669"/>
    <property type="project" value="TreeGrafter"/>
</dbReference>
<name>A0A7R8W0J7_9CRUS</name>
<dbReference type="PANTHER" id="PTHR11157:SF17">
    <property type="entry name" value="ELONGATION OF VERY LONG CHAIN FATTY ACIDS PROTEIN 6"/>
    <property type="match status" value="1"/>
</dbReference>
<feature type="transmembrane region" description="Helical" evidence="10">
    <location>
        <begin position="70"/>
        <end position="88"/>
    </location>
</feature>
<evidence type="ECO:0000256" key="2">
    <source>
        <dbReference type="ARBA" id="ARBA00022516"/>
    </source>
</evidence>
<keyword evidence="9 10" id="KW-0275">Fatty acid biosynthesis</keyword>
<keyword evidence="2 10" id="KW-0444">Lipid biosynthesis</keyword>
<sequence>MLMMCKIFPQIRAVVRDLNGKVSTKRMSIRHEYLTPPVISTTNYSIVFRFEDDFMYHEKFEWMVKNWKQSFWYIGIYMVFIFLGKHHMSTRPRFELRGPLVTWNICLALFSIFGAARTLPELLYALKTYGFYHSVCIPSFIENNKVSAFWTWMFILSKVPELGDTIFIVLRKQPLIFLHW</sequence>
<keyword evidence="4 10" id="KW-0812">Transmembrane</keyword>
<evidence type="ECO:0000313" key="11">
    <source>
        <dbReference type="EMBL" id="CAD7222534.1"/>
    </source>
</evidence>
<dbReference type="GO" id="GO:0034625">
    <property type="term" value="P:fatty acid elongation, monounsaturated fatty acid"/>
    <property type="evidence" value="ECO:0007669"/>
    <property type="project" value="TreeGrafter"/>
</dbReference>
<dbReference type="EC" id="2.3.1.199" evidence="10"/>
<evidence type="ECO:0000256" key="10">
    <source>
        <dbReference type="RuleBase" id="RU361115"/>
    </source>
</evidence>
<feature type="transmembrane region" description="Helical" evidence="10">
    <location>
        <begin position="100"/>
        <end position="119"/>
    </location>
</feature>
<keyword evidence="7 10" id="KW-0443">Lipid metabolism</keyword>
<evidence type="ECO:0000256" key="9">
    <source>
        <dbReference type="ARBA" id="ARBA00023160"/>
    </source>
</evidence>
<gene>
    <name evidence="11" type="ORF">CTOB1V02_LOCUS536</name>
</gene>
<evidence type="ECO:0000256" key="4">
    <source>
        <dbReference type="ARBA" id="ARBA00022692"/>
    </source>
</evidence>
<keyword evidence="6 10" id="KW-1133">Transmembrane helix</keyword>
<dbReference type="AlphaFoldDB" id="A0A7R8W0J7"/>
<dbReference type="GO" id="GO:0019367">
    <property type="term" value="P:fatty acid elongation, saturated fatty acid"/>
    <property type="evidence" value="ECO:0007669"/>
    <property type="project" value="TreeGrafter"/>
</dbReference>
<protein>
    <recommendedName>
        <fullName evidence="10">Elongation of very long chain fatty acids protein</fullName>
        <ecNumber evidence="10">2.3.1.199</ecNumber>
    </recommendedName>
    <alternativeName>
        <fullName evidence="10">Very-long-chain 3-oxoacyl-CoA synthase</fullName>
    </alternativeName>
</protein>
<evidence type="ECO:0000256" key="5">
    <source>
        <dbReference type="ARBA" id="ARBA00022832"/>
    </source>
</evidence>
<accession>A0A7R8W0J7</accession>
<comment type="similarity">
    <text evidence="10">Belongs to the ELO family.</text>
</comment>
<comment type="caution">
    <text evidence="10">Lacks conserved residue(s) required for the propagation of feature annotation.</text>
</comment>
<dbReference type="PANTHER" id="PTHR11157">
    <property type="entry name" value="FATTY ACID ACYL TRANSFERASE-RELATED"/>
    <property type="match status" value="1"/>
</dbReference>
<dbReference type="GO" id="GO:0009922">
    <property type="term" value="F:fatty acid elongase activity"/>
    <property type="evidence" value="ECO:0007669"/>
    <property type="project" value="UniProtKB-EC"/>
</dbReference>
<evidence type="ECO:0000256" key="3">
    <source>
        <dbReference type="ARBA" id="ARBA00022679"/>
    </source>
</evidence>
<keyword evidence="3 10" id="KW-0808">Transferase</keyword>
<dbReference type="InterPro" id="IPR002076">
    <property type="entry name" value="ELO_fam"/>
</dbReference>
<dbReference type="GO" id="GO:0034626">
    <property type="term" value="P:fatty acid elongation, polyunsaturated fatty acid"/>
    <property type="evidence" value="ECO:0007669"/>
    <property type="project" value="TreeGrafter"/>
</dbReference>